<dbReference type="EMBL" id="AOIT01000065">
    <property type="protein sequence ID" value="ELZ17479.1"/>
    <property type="molecule type" value="Genomic_DNA"/>
</dbReference>
<keyword evidence="2" id="KW-1185">Reference proteome</keyword>
<evidence type="ECO:0000313" key="2">
    <source>
        <dbReference type="Proteomes" id="UP000011615"/>
    </source>
</evidence>
<proteinExistence type="predicted"/>
<gene>
    <name evidence="1" type="ORF">C476_16055</name>
</gene>
<comment type="caution">
    <text evidence="1">The sequence shown here is derived from an EMBL/GenBank/DDBJ whole genome shotgun (WGS) entry which is preliminary data.</text>
</comment>
<accession>M0C6D4</accession>
<sequence>MTIGRAAAAVTGGDGRESATDFVLTAVRQYEVLFSSVEGGVDASNDANSVETMVDMHKLVGNAMRAGDFWEYHPTGVRLGKKHA</sequence>
<dbReference type="PATRIC" id="fig|1230457.4.peg.3222"/>
<evidence type="ECO:0000313" key="1">
    <source>
        <dbReference type="EMBL" id="ELZ17479.1"/>
    </source>
</evidence>
<dbReference type="Proteomes" id="UP000011615">
    <property type="component" value="Unassembled WGS sequence"/>
</dbReference>
<protein>
    <submittedName>
        <fullName evidence="1">Uncharacterized protein</fullName>
    </submittedName>
</protein>
<dbReference type="AlphaFoldDB" id="M0C6D4"/>
<dbReference type="OrthoDB" id="206406at2157"/>
<organism evidence="1 2">
    <name type="scientific">Natrinema limicola JCM 13563</name>
    <dbReference type="NCBI Taxonomy" id="1230457"/>
    <lineage>
        <taxon>Archaea</taxon>
        <taxon>Methanobacteriati</taxon>
        <taxon>Methanobacteriota</taxon>
        <taxon>Stenosarchaea group</taxon>
        <taxon>Halobacteria</taxon>
        <taxon>Halobacteriales</taxon>
        <taxon>Natrialbaceae</taxon>
        <taxon>Natrinema</taxon>
    </lineage>
</organism>
<dbReference type="RefSeq" id="WP_008014723.1">
    <property type="nucleotide sequence ID" value="NZ_AOIT01000065.1"/>
</dbReference>
<dbReference type="InterPro" id="IPR043903">
    <property type="entry name" value="DUF5785"/>
</dbReference>
<dbReference type="Pfam" id="PF19098">
    <property type="entry name" value="DUF5785"/>
    <property type="match status" value="1"/>
</dbReference>
<name>M0C6D4_9EURY</name>
<reference evidence="1 2" key="1">
    <citation type="journal article" date="2014" name="PLoS Genet.">
        <title>Phylogenetically driven sequencing of extremely halophilic archaea reveals strategies for static and dynamic osmo-response.</title>
        <authorList>
            <person name="Becker E.A."/>
            <person name="Seitzer P.M."/>
            <person name="Tritt A."/>
            <person name="Larsen D."/>
            <person name="Krusor M."/>
            <person name="Yao A.I."/>
            <person name="Wu D."/>
            <person name="Madern D."/>
            <person name="Eisen J.A."/>
            <person name="Darling A.E."/>
            <person name="Facciotti M.T."/>
        </authorList>
    </citation>
    <scope>NUCLEOTIDE SEQUENCE [LARGE SCALE GENOMIC DNA]</scope>
    <source>
        <strain evidence="1 2">JCM 13563</strain>
    </source>
</reference>
<dbReference type="STRING" id="1230457.C476_16055"/>